<evidence type="ECO:0000259" key="6">
    <source>
        <dbReference type="PROSITE" id="PS50011"/>
    </source>
</evidence>
<keyword evidence="1" id="KW-0723">Serine/threonine-protein kinase</keyword>
<proteinExistence type="predicted"/>
<dbReference type="EMBL" id="NMPR01000006">
    <property type="protein sequence ID" value="KAA8636141.1"/>
    <property type="molecule type" value="Genomic_DNA"/>
</dbReference>
<dbReference type="Gene3D" id="3.30.200.20">
    <property type="entry name" value="Phosphorylase Kinase, domain 1"/>
    <property type="match status" value="1"/>
</dbReference>
<keyword evidence="3" id="KW-0547">Nucleotide-binding</keyword>
<dbReference type="Pfam" id="PF00069">
    <property type="entry name" value="Pkinase"/>
    <property type="match status" value="1"/>
</dbReference>
<dbReference type="VEuPathDB" id="FungiDB:SMAC_03572"/>
<organism evidence="7 8">
    <name type="scientific">Sordaria macrospora</name>
    <dbReference type="NCBI Taxonomy" id="5147"/>
    <lineage>
        <taxon>Eukaryota</taxon>
        <taxon>Fungi</taxon>
        <taxon>Dikarya</taxon>
        <taxon>Ascomycota</taxon>
        <taxon>Pezizomycotina</taxon>
        <taxon>Sordariomycetes</taxon>
        <taxon>Sordariomycetidae</taxon>
        <taxon>Sordariales</taxon>
        <taxon>Sordariaceae</taxon>
        <taxon>Sordaria</taxon>
    </lineage>
</organism>
<comment type="caution">
    <text evidence="7">The sequence shown here is derived from an EMBL/GenBank/DDBJ whole genome shotgun (WGS) entry which is preliminary data.</text>
</comment>
<dbReference type="PANTHER" id="PTHR45646:SF11">
    <property type="entry name" value="SERINE_THREONINE-PROTEIN KINASE DOA"/>
    <property type="match status" value="1"/>
</dbReference>
<feature type="domain" description="Protein kinase" evidence="6">
    <location>
        <begin position="1"/>
        <end position="326"/>
    </location>
</feature>
<dbReference type="InterPro" id="IPR000719">
    <property type="entry name" value="Prot_kinase_dom"/>
</dbReference>
<reference evidence="7 8" key="1">
    <citation type="submission" date="2017-07" db="EMBL/GenBank/DDBJ databases">
        <title>Genome sequence of the Sordaria macrospora wild type strain R19027.</title>
        <authorList>
            <person name="Nowrousian M."/>
            <person name="Teichert I."/>
            <person name="Kueck U."/>
        </authorList>
    </citation>
    <scope>NUCLEOTIDE SEQUENCE [LARGE SCALE GENOMIC DNA]</scope>
    <source>
        <strain evidence="7 8">R19027</strain>
        <tissue evidence="7">Mycelium</tissue>
    </source>
</reference>
<keyword evidence="2" id="KW-0808">Transferase</keyword>
<evidence type="ECO:0000256" key="1">
    <source>
        <dbReference type="ARBA" id="ARBA00022527"/>
    </source>
</evidence>
<dbReference type="PANTHER" id="PTHR45646">
    <property type="entry name" value="SERINE/THREONINE-PROTEIN KINASE DOA-RELATED"/>
    <property type="match status" value="1"/>
</dbReference>
<protein>
    <recommendedName>
        <fullName evidence="6">Protein kinase domain-containing protein</fullName>
    </recommendedName>
</protein>
<dbReference type="AlphaFoldDB" id="A0A8S9A576"/>
<name>A0A8S9A576_SORMA</name>
<dbReference type="Proteomes" id="UP000433876">
    <property type="component" value="Unassembled WGS sequence"/>
</dbReference>
<gene>
    <name evidence="7" type="ORF">SMACR_03572</name>
</gene>
<dbReference type="GO" id="GO:0005634">
    <property type="term" value="C:nucleus"/>
    <property type="evidence" value="ECO:0007669"/>
    <property type="project" value="TreeGrafter"/>
</dbReference>
<dbReference type="SMART" id="SM00220">
    <property type="entry name" value="S_TKc"/>
    <property type="match status" value="1"/>
</dbReference>
<dbReference type="GO" id="GO:0005524">
    <property type="term" value="F:ATP binding"/>
    <property type="evidence" value="ECO:0007669"/>
    <property type="project" value="UniProtKB-KW"/>
</dbReference>
<dbReference type="GO" id="GO:0004674">
    <property type="term" value="F:protein serine/threonine kinase activity"/>
    <property type="evidence" value="ECO:0007669"/>
    <property type="project" value="UniProtKB-KW"/>
</dbReference>
<dbReference type="InterPro" id="IPR051175">
    <property type="entry name" value="CLK_kinases"/>
</dbReference>
<evidence type="ECO:0000313" key="8">
    <source>
        <dbReference type="Proteomes" id="UP000433876"/>
    </source>
</evidence>
<dbReference type="Gene3D" id="1.10.510.10">
    <property type="entry name" value="Transferase(Phosphotransferase) domain 1"/>
    <property type="match status" value="1"/>
</dbReference>
<evidence type="ECO:0000256" key="2">
    <source>
        <dbReference type="ARBA" id="ARBA00022679"/>
    </source>
</evidence>
<sequence>MCAARSESPAKIQVEIITADETVKGNIEDPKYYSSGRFFPVQINTEIGSKKADQILRVINKLGHGTYSTVWLVEDTKPPANAPSRWKAIKMHSRGTADNDLRVLKEFKRAGITPEKALTEYQVAIPYEQFPIRGGKDGLQAPRATVIDMGAAWHHSWDLVHKTLIPVSYKAPECIIHQYGCTSMESDIWALGCSMVKIYMGRTAFRDNTWNSVLRRPDTDVLAEMEFFLGPIPAPYRNAWKQLHKGKNTVFPSNPAHVGFLRYKELRDWRKEHRRDGAWSPLHLEVMGSGLPKEKVDMFLDLLESIFKWFPEQRMTLEEILRHPFLQVSGAGPEQVSR</sequence>
<evidence type="ECO:0000256" key="3">
    <source>
        <dbReference type="ARBA" id="ARBA00022741"/>
    </source>
</evidence>
<evidence type="ECO:0000256" key="5">
    <source>
        <dbReference type="ARBA" id="ARBA00022840"/>
    </source>
</evidence>
<dbReference type="SUPFAM" id="SSF56112">
    <property type="entry name" value="Protein kinase-like (PK-like)"/>
    <property type="match status" value="1"/>
</dbReference>
<dbReference type="PROSITE" id="PS50011">
    <property type="entry name" value="PROTEIN_KINASE_DOM"/>
    <property type="match status" value="1"/>
</dbReference>
<evidence type="ECO:0000313" key="7">
    <source>
        <dbReference type="EMBL" id="KAA8636141.1"/>
    </source>
</evidence>
<accession>A0A8S9A576</accession>
<keyword evidence="5" id="KW-0067">ATP-binding</keyword>
<dbReference type="InterPro" id="IPR011009">
    <property type="entry name" value="Kinase-like_dom_sf"/>
</dbReference>
<evidence type="ECO:0000256" key="4">
    <source>
        <dbReference type="ARBA" id="ARBA00022777"/>
    </source>
</evidence>
<keyword evidence="4" id="KW-0418">Kinase</keyword>